<dbReference type="EMBL" id="LIUF01000001">
    <property type="protein sequence ID" value="KOX94608.1"/>
    <property type="molecule type" value="Genomic_DNA"/>
</dbReference>
<dbReference type="Pfam" id="PF24336">
    <property type="entry name" value="DUF7504"/>
    <property type="match status" value="1"/>
</dbReference>
<organism evidence="1 3">
    <name type="scientific">Haloarcula rubripromontorii</name>
    <dbReference type="NCBI Taxonomy" id="1705562"/>
    <lineage>
        <taxon>Archaea</taxon>
        <taxon>Methanobacteriati</taxon>
        <taxon>Methanobacteriota</taxon>
        <taxon>Stenosarchaea group</taxon>
        <taxon>Halobacteria</taxon>
        <taxon>Halobacteriales</taxon>
        <taxon>Haloarculaceae</taxon>
        <taxon>Haloarcula</taxon>
    </lineage>
</organism>
<reference evidence="2" key="2">
    <citation type="submission" date="2019-12" db="EMBL/GenBank/DDBJ databases">
        <title>The whole-genome sequencing of Haloarcula japonica strain pws8.</title>
        <authorList>
            <person name="Verma D.K."/>
            <person name="Gopal K."/>
            <person name="Prasad E.S."/>
        </authorList>
    </citation>
    <scope>NUCLEOTIDE SEQUENCE</scope>
    <source>
        <strain evidence="2">Pws8</strain>
    </source>
</reference>
<evidence type="ECO:0000313" key="3">
    <source>
        <dbReference type="Proteomes" id="UP000037729"/>
    </source>
</evidence>
<dbReference type="PATRIC" id="fig|1705562.3.peg.1294"/>
<dbReference type="RefSeq" id="WP_053966380.1">
    <property type="nucleotide sequence ID" value="NZ_JAWJXX010000009.1"/>
</dbReference>
<gene>
    <name evidence="1" type="ORF">AMS69_01760</name>
    <name evidence="2" type="ORF">GOC83_15605</name>
</gene>
<dbReference type="STRING" id="1705562.AMS69_01760"/>
<comment type="caution">
    <text evidence="1">The sequence shown here is derived from an EMBL/GenBank/DDBJ whole genome shotgun (WGS) entry which is preliminary data.</text>
</comment>
<reference evidence="1 3" key="1">
    <citation type="submission" date="2015-08" db="EMBL/GenBank/DDBJ databases">
        <title>Genomes of Isolates from Cabo Rojo, PR.</title>
        <authorList>
            <person name="Sanchez-Nieves R.L."/>
            <person name="Montalvo-Rodriguez R."/>
        </authorList>
    </citation>
    <scope>NUCLEOTIDE SEQUENCE [LARGE SCALE GENOMIC DNA]</scope>
    <source>
        <strain evidence="1 3">SL3</strain>
    </source>
</reference>
<evidence type="ECO:0000313" key="2">
    <source>
        <dbReference type="EMBL" id="NLV07559.1"/>
    </source>
</evidence>
<keyword evidence="3" id="KW-1185">Reference proteome</keyword>
<dbReference type="AlphaFoldDB" id="A0A0M9AMN7"/>
<name>A0A0M9AMN7_9EURY</name>
<dbReference type="Proteomes" id="UP000610611">
    <property type="component" value="Unassembled WGS sequence"/>
</dbReference>
<dbReference type="OrthoDB" id="109251at2157"/>
<evidence type="ECO:0000313" key="1">
    <source>
        <dbReference type="EMBL" id="KOX94608.1"/>
    </source>
</evidence>
<proteinExistence type="predicted"/>
<dbReference type="InterPro" id="IPR055927">
    <property type="entry name" value="DUF7504"/>
</dbReference>
<dbReference type="EMBL" id="WOWB01000001">
    <property type="protein sequence ID" value="NLV07559.1"/>
    <property type="molecule type" value="Genomic_DNA"/>
</dbReference>
<evidence type="ECO:0008006" key="4">
    <source>
        <dbReference type="Google" id="ProtNLM"/>
    </source>
</evidence>
<dbReference type="Proteomes" id="UP000037729">
    <property type="component" value="Unassembled WGS sequence"/>
</dbReference>
<sequence length="221" mass="23839">MSQRRDEPYTFDGLPLNPVEPGTSLLVTGPVLSGAREMGLRLLCSSDADGGTVLVATDSDATTILEDFGRHGGVLDRDRVRVIDCAQESSELPEDSVSAVNTPADLTGIGIEYSGQYESTYASGYTRVRTGIITLTPLLVYSDDVRAVYRFLNTITGRIGTADGLGVCVLDPDAHEEQVVESVAQFFDGRVDVRADREDFELRVTGLRDQSTDWTPVSAGT</sequence>
<accession>A0A0M9AMN7</accession>
<protein>
    <recommendedName>
        <fullName evidence="4">Recombinase RecA</fullName>
    </recommendedName>
</protein>